<protein>
    <submittedName>
        <fullName evidence="1">DUF1292 domain-containing protein</fullName>
    </submittedName>
</protein>
<comment type="caution">
    <text evidence="1">The sequence shown here is derived from an EMBL/GenBank/DDBJ whole genome shotgun (WGS) entry which is preliminary data.</text>
</comment>
<keyword evidence="2" id="KW-1185">Reference proteome</keyword>
<dbReference type="EMBL" id="JAYJLD010000012">
    <property type="protein sequence ID" value="MEB3101992.1"/>
    <property type="molecule type" value="Genomic_DNA"/>
</dbReference>
<evidence type="ECO:0000313" key="1">
    <source>
        <dbReference type="EMBL" id="MEB3101992.1"/>
    </source>
</evidence>
<name>A0ABU5ZIB8_9BACL</name>
<gene>
    <name evidence="1" type="ORF">VF724_09985</name>
</gene>
<sequence>MTVTGFSRKDLKPSSLVRDEYGEDIVLFDEGKESSVYRLLSEFGLEDRIYAVMQSDELAEQDEVAIFRVLRNENGELQLESIEDDDEWEDVAELYDEMTFADHLNE</sequence>
<accession>A0ABU5ZIB8</accession>
<dbReference type="Pfam" id="PF06949">
    <property type="entry name" value="DUF1292"/>
    <property type="match status" value="1"/>
</dbReference>
<dbReference type="Proteomes" id="UP001310386">
    <property type="component" value="Unassembled WGS sequence"/>
</dbReference>
<reference evidence="1" key="1">
    <citation type="submission" date="2023-12" db="EMBL/GenBank/DDBJ databases">
        <title>Fervidustalea candida gen. nov., sp. nov., a novel member of the family Paenibacillaceae isolated from a geothermal area.</title>
        <authorList>
            <person name="Li W.-J."/>
            <person name="Jiao J.-Y."/>
            <person name="Chen Y."/>
        </authorList>
    </citation>
    <scope>NUCLEOTIDE SEQUENCE</scope>
    <source>
        <strain evidence="1">SYSU GA230002</strain>
    </source>
</reference>
<evidence type="ECO:0000313" key="2">
    <source>
        <dbReference type="Proteomes" id="UP001310386"/>
    </source>
</evidence>
<dbReference type="InterPro" id="IPR009711">
    <property type="entry name" value="UPF0473"/>
</dbReference>
<organism evidence="1 2">
    <name type="scientific">Ferviditalea candida</name>
    <dbReference type="NCBI Taxonomy" id="3108399"/>
    <lineage>
        <taxon>Bacteria</taxon>
        <taxon>Bacillati</taxon>
        <taxon>Bacillota</taxon>
        <taxon>Bacilli</taxon>
        <taxon>Bacillales</taxon>
        <taxon>Paenibacillaceae</taxon>
        <taxon>Ferviditalea</taxon>
    </lineage>
</organism>
<dbReference type="RefSeq" id="WP_371754111.1">
    <property type="nucleotide sequence ID" value="NZ_JAYJLD010000012.1"/>
</dbReference>
<proteinExistence type="predicted"/>